<evidence type="ECO:0000313" key="4">
    <source>
        <dbReference type="EMBL" id="KVI10762.1"/>
    </source>
</evidence>
<dbReference type="Gene3D" id="3.40.50.1820">
    <property type="entry name" value="alpha/beta hydrolase"/>
    <property type="match status" value="2"/>
</dbReference>
<dbReference type="InterPro" id="IPR050466">
    <property type="entry name" value="Carboxylest/Gibb_receptor"/>
</dbReference>
<accession>A0A103YKP1</accession>
<name>A0A103YKP1_CYNCS</name>
<organism evidence="4 5">
    <name type="scientific">Cynara cardunculus var. scolymus</name>
    <name type="common">Globe artichoke</name>
    <name type="synonym">Cynara scolymus</name>
    <dbReference type="NCBI Taxonomy" id="59895"/>
    <lineage>
        <taxon>Eukaryota</taxon>
        <taxon>Viridiplantae</taxon>
        <taxon>Streptophyta</taxon>
        <taxon>Embryophyta</taxon>
        <taxon>Tracheophyta</taxon>
        <taxon>Spermatophyta</taxon>
        <taxon>Magnoliopsida</taxon>
        <taxon>eudicotyledons</taxon>
        <taxon>Gunneridae</taxon>
        <taxon>Pentapetalae</taxon>
        <taxon>asterids</taxon>
        <taxon>campanulids</taxon>
        <taxon>Asterales</taxon>
        <taxon>Asteraceae</taxon>
        <taxon>Carduoideae</taxon>
        <taxon>Cardueae</taxon>
        <taxon>Carduinae</taxon>
        <taxon>Cynara</taxon>
    </lineage>
</organism>
<dbReference type="InterPro" id="IPR029058">
    <property type="entry name" value="AB_hydrolase_fold"/>
</dbReference>
<evidence type="ECO:0000259" key="3">
    <source>
        <dbReference type="Pfam" id="PF07859"/>
    </source>
</evidence>
<feature type="active site" evidence="2">
    <location>
        <position position="480"/>
    </location>
</feature>
<dbReference type="InterPro" id="IPR033140">
    <property type="entry name" value="Lipase_GDXG_put_SER_AS"/>
</dbReference>
<dbReference type="PROSITE" id="PS01174">
    <property type="entry name" value="LIPASE_GDXG_SER"/>
    <property type="match status" value="2"/>
</dbReference>
<reference evidence="4 5" key="1">
    <citation type="journal article" date="2016" name="Sci. Rep.">
        <title>The genome sequence of the outbreeding globe artichoke constructed de novo incorporating a phase-aware low-pass sequencing strategy of F1 progeny.</title>
        <authorList>
            <person name="Scaglione D."/>
            <person name="Reyes-Chin-Wo S."/>
            <person name="Acquadro A."/>
            <person name="Froenicke L."/>
            <person name="Portis E."/>
            <person name="Beitel C."/>
            <person name="Tirone M."/>
            <person name="Mauro R."/>
            <person name="Lo Monaco A."/>
            <person name="Mauromicale G."/>
            <person name="Faccioli P."/>
            <person name="Cattivelli L."/>
            <person name="Rieseberg L."/>
            <person name="Michelmore R."/>
            <person name="Lanteri S."/>
        </authorList>
    </citation>
    <scope>NUCLEOTIDE SEQUENCE [LARGE SCALE GENOMIC DNA]</scope>
    <source>
        <strain evidence="4">2C</strain>
    </source>
</reference>
<evidence type="ECO:0000256" key="2">
    <source>
        <dbReference type="PROSITE-ProRule" id="PRU10038"/>
    </source>
</evidence>
<gene>
    <name evidence="4" type="ORF">Ccrd_010819</name>
</gene>
<comment type="caution">
    <text evidence="4">The sequence shown here is derived from an EMBL/GenBank/DDBJ whole genome shotgun (WGS) entry which is preliminary data.</text>
</comment>
<dbReference type="SUPFAM" id="SSF53474">
    <property type="entry name" value="alpha/beta-Hydrolases"/>
    <property type="match status" value="2"/>
</dbReference>
<sequence>MSSVFGCGKIITSDEYLLQIDGFLRVHKDGRCERFVGNKTVAAGIDPSTGVQSKDVVISPETNLSIRLYLPKTTSPNQKLPVLIYYHGGGFVVESVKSPTYHPTLNFLAAKSGVIVVSVDYRLGPEYPLPIGYNDSWEAIKWVATHGKEGGPEAWLNSADLQKVFLAGDSAGANIAHNMAIRFGSDPIDAIKLEGIILLHPFFGGEDPIGSECGKHKQLKAFTDQFWKLANPSGSGLDDPLFNPEKNPNLGGLGSSKILVCVAEKDSLRDRGLNYRELMEKSGWRGELEMMESKEDHVFFLFNPSCENACTLHERVDDIIKDDIIKEISGIVRVYKNGRVQKLVGTDVIPAGLDPSSGVQSKDVLFSPNKTLSARLYIPKSTNSSTTKLPLLIYYHGGGFIIETAASPIYHNFLNLIASESNVVIVSVDYRTAPEHPVPTCYQDSWEAIKWVAQHVNGNGPEQWLNNYSDLGHVFFSGDSAGANIAHHMGIRVGSESIKLNLQGIILLHPYFWGKDRIGCESDKHPWTKAVRDLWLFVHPDTSGLDDPLINPEMDPKVADLGCSRVLVCVGEKDILKDRGWNYRTILKENGWKGVTEMWEDKGEDHVFFLYNPRAQNACTLRNRICKASKIG</sequence>
<evidence type="ECO:0000256" key="1">
    <source>
        <dbReference type="ARBA" id="ARBA00010515"/>
    </source>
</evidence>
<dbReference type="InterPro" id="IPR013094">
    <property type="entry name" value="AB_hydrolase_3"/>
</dbReference>
<protein>
    <submittedName>
        <fullName evidence="4">Alpha/beta hydrolase fold-3</fullName>
    </submittedName>
</protein>
<dbReference type="PANTHER" id="PTHR23024:SF467">
    <property type="entry name" value="CARBOXYLESTERASE 12-RELATED"/>
    <property type="match status" value="1"/>
</dbReference>
<dbReference type="AlphaFoldDB" id="A0A103YKP1"/>
<dbReference type="Gramene" id="KVI10762">
    <property type="protein sequence ID" value="KVI10762"/>
    <property type="gene ID" value="Ccrd_010819"/>
</dbReference>
<dbReference type="EMBL" id="LEKV01001001">
    <property type="protein sequence ID" value="KVI10762.1"/>
    <property type="molecule type" value="Genomic_DNA"/>
</dbReference>
<comment type="similarity">
    <text evidence="1">Belongs to the 'GDXG' lipolytic enzyme family.</text>
</comment>
<dbReference type="PANTHER" id="PTHR23024">
    <property type="entry name" value="ARYLACETAMIDE DEACETYLASE"/>
    <property type="match status" value="1"/>
</dbReference>
<dbReference type="Proteomes" id="UP000243975">
    <property type="component" value="Unassembled WGS sequence"/>
</dbReference>
<dbReference type="Pfam" id="PF07859">
    <property type="entry name" value="Abhydrolase_3"/>
    <property type="match status" value="2"/>
</dbReference>
<proteinExistence type="inferred from homology"/>
<dbReference type="OMA" id="NQHANAD"/>
<feature type="domain" description="Alpha/beta hydrolase fold-3" evidence="3">
    <location>
        <begin position="83"/>
        <end position="300"/>
    </location>
</feature>
<keyword evidence="5" id="KW-1185">Reference proteome</keyword>
<dbReference type="GO" id="GO:0016787">
    <property type="term" value="F:hydrolase activity"/>
    <property type="evidence" value="ECO:0007669"/>
    <property type="project" value="UniProtKB-KW"/>
</dbReference>
<evidence type="ECO:0000313" key="5">
    <source>
        <dbReference type="Proteomes" id="UP000243975"/>
    </source>
</evidence>
<feature type="active site" evidence="2">
    <location>
        <position position="170"/>
    </location>
</feature>
<keyword evidence="4" id="KW-0378">Hydrolase</keyword>
<dbReference type="STRING" id="59895.A0A103YKP1"/>
<feature type="domain" description="Alpha/beta hydrolase fold-3" evidence="3">
    <location>
        <begin position="392"/>
        <end position="609"/>
    </location>
</feature>